<keyword evidence="4" id="KW-1185">Reference proteome</keyword>
<feature type="chain" id="PRO_5018210199" evidence="1">
    <location>
        <begin position="29"/>
        <end position="460"/>
    </location>
</feature>
<dbReference type="SUPFAM" id="SSF55920">
    <property type="entry name" value="Creatinase/aminopeptidase"/>
    <property type="match status" value="1"/>
</dbReference>
<dbReference type="PROSITE" id="PS51257">
    <property type="entry name" value="PROKAR_LIPOPROTEIN"/>
    <property type="match status" value="1"/>
</dbReference>
<dbReference type="InterPro" id="IPR036005">
    <property type="entry name" value="Creatinase/aminopeptidase-like"/>
</dbReference>
<keyword evidence="3" id="KW-0031">Aminopeptidase</keyword>
<dbReference type="Gene3D" id="3.90.230.10">
    <property type="entry name" value="Creatinase/methionine aminopeptidase superfamily"/>
    <property type="match status" value="1"/>
</dbReference>
<organism evidence="3 4">
    <name type="scientific">Eilatimonas milleporae</name>
    <dbReference type="NCBI Taxonomy" id="911205"/>
    <lineage>
        <taxon>Bacteria</taxon>
        <taxon>Pseudomonadati</taxon>
        <taxon>Pseudomonadota</taxon>
        <taxon>Alphaproteobacteria</taxon>
        <taxon>Kordiimonadales</taxon>
        <taxon>Kordiimonadaceae</taxon>
        <taxon>Eilatimonas</taxon>
    </lineage>
</organism>
<name>A0A3M0CRG2_9PROT</name>
<reference evidence="3 4" key="1">
    <citation type="submission" date="2018-10" db="EMBL/GenBank/DDBJ databases">
        <title>Genomic Encyclopedia of Archaeal and Bacterial Type Strains, Phase II (KMG-II): from individual species to whole genera.</title>
        <authorList>
            <person name="Goeker M."/>
        </authorList>
    </citation>
    <scope>NUCLEOTIDE SEQUENCE [LARGE SCALE GENOMIC DNA]</scope>
    <source>
        <strain evidence="3 4">DSM 25217</strain>
    </source>
</reference>
<protein>
    <submittedName>
        <fullName evidence="3">Xaa-Pro aminopeptidase</fullName>
    </submittedName>
</protein>
<keyword evidence="3" id="KW-0378">Hydrolase</keyword>
<dbReference type="InParanoid" id="A0A3M0CRG2"/>
<evidence type="ECO:0000256" key="1">
    <source>
        <dbReference type="SAM" id="SignalP"/>
    </source>
</evidence>
<evidence type="ECO:0000259" key="2">
    <source>
        <dbReference type="Pfam" id="PF00557"/>
    </source>
</evidence>
<feature type="signal peptide" evidence="1">
    <location>
        <begin position="1"/>
        <end position="28"/>
    </location>
</feature>
<evidence type="ECO:0000313" key="3">
    <source>
        <dbReference type="EMBL" id="RMB12072.1"/>
    </source>
</evidence>
<gene>
    <name evidence="3" type="ORF">BXY39_0562</name>
</gene>
<dbReference type="InterPro" id="IPR000994">
    <property type="entry name" value="Pept_M24"/>
</dbReference>
<dbReference type="Proteomes" id="UP000271227">
    <property type="component" value="Unassembled WGS sequence"/>
</dbReference>
<dbReference type="RefSeq" id="WP_121937284.1">
    <property type="nucleotide sequence ID" value="NZ_REFR01000009.1"/>
</dbReference>
<dbReference type="GO" id="GO:0004177">
    <property type="term" value="F:aminopeptidase activity"/>
    <property type="evidence" value="ECO:0007669"/>
    <property type="project" value="UniProtKB-KW"/>
</dbReference>
<keyword evidence="3" id="KW-0645">Protease</keyword>
<dbReference type="EMBL" id="REFR01000009">
    <property type="protein sequence ID" value="RMB12072.1"/>
    <property type="molecule type" value="Genomic_DNA"/>
</dbReference>
<evidence type="ECO:0000313" key="4">
    <source>
        <dbReference type="Proteomes" id="UP000271227"/>
    </source>
</evidence>
<keyword evidence="1" id="KW-0732">Signal</keyword>
<feature type="domain" description="Peptidase M24" evidence="2">
    <location>
        <begin position="217"/>
        <end position="430"/>
    </location>
</feature>
<accession>A0A3M0CRG2</accession>
<dbReference type="OrthoDB" id="9765815at2"/>
<comment type="caution">
    <text evidence="3">The sequence shown here is derived from an EMBL/GenBank/DDBJ whole genome shotgun (WGS) entry which is preliminary data.</text>
</comment>
<sequence>MRLSPCVVVLLVGVSAAFGACLPGSALAQGETGDPAMPAILDLRAQAKVRDAWLAHRLETVVPALMRREGIDMWILIAREYNEDPVVETMLPATWLAARRRTVLMFFDPGDGQPVEKLSVSRYAVGTAFEAAWNPEAEPDQWARIRALVAERDPKRIAVNRSATFALADGLSASEADGLTDALGATYASRLVSGENLAIGWLETRTAAELEVYPTIVRIAHAIIAEGFSERVITPGLTTSEDVVWWYRERIRALGLETWFHPSVRIQRAANPTKNMTTMFSKMKPDTVIRPGDLLHVDLGITYLGLNTDTQHHAYVLRPGETDAPDGLKAGLAAGNRVQDILMESYRAGDSGNDLLAAARAKTTAEGLAATIYSHPIGYHGHGAGPWVGMWDNQDGTPGKGDYPLYPDTAWSIELNVEKAVPEWDGQSVRFMLEEDAWFDGKTVRFLDGRQERFHLIPRP</sequence>
<dbReference type="Pfam" id="PF00557">
    <property type="entry name" value="Peptidase_M24"/>
    <property type="match status" value="1"/>
</dbReference>
<proteinExistence type="predicted"/>
<dbReference type="AlphaFoldDB" id="A0A3M0CRG2"/>